<proteinExistence type="predicted"/>
<protein>
    <submittedName>
        <fullName evidence="2">Uncharacterized protein</fullName>
    </submittedName>
</protein>
<name>A0A1X9I9M1_9CAUD</name>
<evidence type="ECO:0000256" key="1">
    <source>
        <dbReference type="SAM" id="Phobius"/>
    </source>
</evidence>
<keyword evidence="3" id="KW-1185">Reference proteome</keyword>
<dbReference type="Proteomes" id="UP000224459">
    <property type="component" value="Segment"/>
</dbReference>
<feature type="transmembrane region" description="Helical" evidence="1">
    <location>
        <begin position="6"/>
        <end position="26"/>
    </location>
</feature>
<gene>
    <name evidence="2" type="ORF">vB_SscM-1_163</name>
</gene>
<dbReference type="EMBL" id="KX171212">
    <property type="protein sequence ID" value="ANT44827.1"/>
    <property type="molecule type" value="Genomic_DNA"/>
</dbReference>
<evidence type="ECO:0000313" key="2">
    <source>
        <dbReference type="EMBL" id="ANT44827.1"/>
    </source>
</evidence>
<keyword evidence="1" id="KW-1133">Transmembrane helix</keyword>
<keyword evidence="1" id="KW-0472">Membrane</keyword>
<keyword evidence="1" id="KW-0812">Transmembrane</keyword>
<reference evidence="3" key="1">
    <citation type="submission" date="2016-04" db="EMBL/GenBank/DDBJ databases">
        <authorList>
            <person name="Gasior T."/>
        </authorList>
    </citation>
    <scope>NUCLEOTIDE SEQUENCE [LARGE SCALE GENOMIC DNA]</scope>
</reference>
<evidence type="ECO:0000313" key="3">
    <source>
        <dbReference type="Proteomes" id="UP000224459"/>
    </source>
</evidence>
<accession>A0A1X9I9M1</accession>
<feature type="transmembrane region" description="Helical" evidence="1">
    <location>
        <begin position="75"/>
        <end position="101"/>
    </location>
</feature>
<sequence>MLGFIIMIMIWVGVVAVFAFLINTNMKMSNYTFFGADVLAIGALSAGRMAVNAGFLASFVSMIPFIGGLLSVPLYLFMVVCLIHAFPLLFGWVVAIVMGIIGDELLFALPVPMLKFYNYFTHISLDELIAYKEGRVEECWDIFFLKEDLEHNPEFIKHQMDWYKDELSKQEK</sequence>
<organism evidence="2 3">
    <name type="scientific">Staphylococcus phage vB_SscM-1</name>
    <dbReference type="NCBI Taxonomy" id="1868844"/>
    <lineage>
        <taxon>Viruses</taxon>
        <taxon>Duplodnaviria</taxon>
        <taxon>Heunggongvirae</taxon>
        <taxon>Uroviricota</taxon>
        <taxon>Caudoviricetes</taxon>
        <taxon>Herelleviridae</taxon>
        <taxon>Twortvirinae</taxon>
        <taxon>Sciuriunavirus</taxon>
        <taxon>Sciuriunavirus SscM1</taxon>
    </lineage>
</organism>
<feature type="transmembrane region" description="Helical" evidence="1">
    <location>
        <begin position="38"/>
        <end position="63"/>
    </location>
</feature>